<proteinExistence type="inferred from homology"/>
<reference evidence="14 17" key="2">
    <citation type="submission" date="2019-10" db="EMBL/GenBank/DDBJ databases">
        <title>Prolixibacter strains distinguished by the presence of nitrate reductase genes were adept at nitrate-dependent anaerobic corrosion of metallic iron and carbon steel.</title>
        <authorList>
            <person name="Iino T."/>
            <person name="Shono N."/>
            <person name="Ito K."/>
            <person name="Nakamura R."/>
            <person name="Sueoka K."/>
            <person name="Harayama S."/>
            <person name="Ohkuma M."/>
        </authorList>
    </citation>
    <scope>NUCLEOTIDE SEQUENCE [LARGE SCALE GENOMIC DNA]</scope>
    <source>
        <strain evidence="14 17">MIC1-1</strain>
    </source>
</reference>
<evidence type="ECO:0000313" key="14">
    <source>
        <dbReference type="EMBL" id="GET20943.1"/>
    </source>
</evidence>
<evidence type="ECO:0000313" key="16">
    <source>
        <dbReference type="Proteomes" id="UP000240621"/>
    </source>
</evidence>
<evidence type="ECO:0000256" key="1">
    <source>
        <dbReference type="ARBA" id="ARBA00004382"/>
    </source>
</evidence>
<keyword evidence="2" id="KW-1003">Cell membrane</keyword>
<evidence type="ECO:0000256" key="4">
    <source>
        <dbReference type="ARBA" id="ARBA00022692"/>
    </source>
</evidence>
<dbReference type="RefSeq" id="WP_106541345.1">
    <property type="nucleotide sequence ID" value="NZ_BLAU01000001.1"/>
</dbReference>
<dbReference type="InterPro" id="IPR027304">
    <property type="entry name" value="Trigger_fact/SurA_dom_sf"/>
</dbReference>
<evidence type="ECO:0000259" key="13">
    <source>
        <dbReference type="PROSITE" id="PS50198"/>
    </source>
</evidence>
<dbReference type="Proteomes" id="UP000396862">
    <property type="component" value="Unassembled WGS sequence"/>
</dbReference>
<dbReference type="PANTHER" id="PTHR47529:SF1">
    <property type="entry name" value="PERIPLASMIC CHAPERONE PPID"/>
    <property type="match status" value="1"/>
</dbReference>
<dbReference type="SUPFAM" id="SSF109998">
    <property type="entry name" value="Triger factor/SurA peptide-binding domain-like"/>
    <property type="match status" value="1"/>
</dbReference>
<dbReference type="PROSITE" id="PS50198">
    <property type="entry name" value="PPIC_PPIASE_2"/>
    <property type="match status" value="1"/>
</dbReference>
<evidence type="ECO:0000256" key="8">
    <source>
        <dbReference type="ARBA" id="ARBA00038408"/>
    </source>
</evidence>
<evidence type="ECO:0000256" key="11">
    <source>
        <dbReference type="PROSITE-ProRule" id="PRU00278"/>
    </source>
</evidence>
<sequence length="702" mass="77945">MATLQKIRNQAGVLVAVIIGLALLAFILGDMLRSGRSLLRGKQMEIAEIAGKSIDYKEFQQKLDELTEIYKMNSGTNSVDQKTLDQIREQTWQNMVRHYVMTGIYKDLGIGVSSDELFDMVQGNNISPIVQQLFRDPQTGQVNRSAVLQFLKHLETNGTAQQKAYWLFMEKQIVSQREFTKYNDLVSKGLYVTTGEAKQDVANKNHQVDINFIAKTYASVPDSAVTVSDAAMQTYYNNHQELYKQDAARRIEYVVFPVEPSESDKASTHQWIEKIKSEFASANDDVAFVNVNSDVPFDDSYYKKDELSPELGDFAFSGKVGDIYGPYKEGETWKLTKIEKFENLPDSVRARHILIRVTSQADAPKAQALADSLKTLIQKGANFATLAEKYSQDPGSANNGGDLGWFRRGTMVKAFNDVAFSAKVNDVNEVKTQYGIHLLQVTKRGKTAPNVQLATISRKIEPSSQTYQNVYSQASKFAGENQTEDAFNKAVAKEGLDKRYATIKEDQQNINGLKDARILVRSAFNNSDVGKLIVSYEGTPIFELGDNFVIAVVTGIQEKGIAPFSAVKDRVELAVRKQMKGDYIAKQMEGKSNLVALAAALNVNEKQAQNLTFNSYSVPGAGVEPAVIGAATTLGLHKVSNPIKGNNGVYMLEVTNIKQGTDTDVAGDKAQMMMTQSYQANTQAFETLKKESDIVDKRSKFY</sequence>
<dbReference type="GO" id="GO:0005886">
    <property type="term" value="C:plasma membrane"/>
    <property type="evidence" value="ECO:0007669"/>
    <property type="project" value="UniProtKB-SubCell"/>
</dbReference>
<dbReference type="Gene3D" id="3.10.50.40">
    <property type="match status" value="1"/>
</dbReference>
<evidence type="ECO:0000256" key="5">
    <source>
        <dbReference type="ARBA" id="ARBA00022989"/>
    </source>
</evidence>
<comment type="subcellular location">
    <subcellularLocation>
        <location evidence="1">Cell inner membrane</location>
        <topology evidence="1">Single-pass type II membrane protein</topology>
        <orientation evidence="1">Periplasmic side</orientation>
    </subcellularLocation>
</comment>
<dbReference type="GO" id="GO:0003755">
    <property type="term" value="F:peptidyl-prolyl cis-trans isomerase activity"/>
    <property type="evidence" value="ECO:0007669"/>
    <property type="project" value="UniProtKB-KW"/>
</dbReference>
<dbReference type="InterPro" id="IPR000297">
    <property type="entry name" value="PPIase_PpiC"/>
</dbReference>
<dbReference type="InterPro" id="IPR023058">
    <property type="entry name" value="PPIase_PpiC_CS"/>
</dbReference>
<evidence type="ECO:0000256" key="6">
    <source>
        <dbReference type="ARBA" id="ARBA00023136"/>
    </source>
</evidence>
<evidence type="ECO:0000256" key="10">
    <source>
        <dbReference type="ARBA" id="ARBA00042775"/>
    </source>
</evidence>
<keyword evidence="3" id="KW-0997">Cell inner membrane</keyword>
<dbReference type="AlphaFoldDB" id="A0A2P8CIH1"/>
<dbReference type="PROSITE" id="PS01096">
    <property type="entry name" value="PPIC_PPIASE_1"/>
    <property type="match status" value="1"/>
</dbReference>
<dbReference type="EMBL" id="BLAU01000001">
    <property type="protein sequence ID" value="GET20943.1"/>
    <property type="molecule type" value="Genomic_DNA"/>
</dbReference>
<comment type="similarity">
    <text evidence="8">Belongs to the PpiD chaperone family.</text>
</comment>
<dbReference type="InterPro" id="IPR046357">
    <property type="entry name" value="PPIase_dom_sf"/>
</dbReference>
<keyword evidence="7" id="KW-0143">Chaperone</keyword>
<dbReference type="SUPFAM" id="SSF54534">
    <property type="entry name" value="FKBP-like"/>
    <property type="match status" value="1"/>
</dbReference>
<keyword evidence="11 15" id="KW-0413">Isomerase</keyword>
<dbReference type="InterPro" id="IPR052029">
    <property type="entry name" value="PpiD_chaperone"/>
</dbReference>
<keyword evidence="5 12" id="KW-1133">Transmembrane helix</keyword>
<evidence type="ECO:0000256" key="12">
    <source>
        <dbReference type="SAM" id="Phobius"/>
    </source>
</evidence>
<name>A0A2P8CIH1_9BACT</name>
<accession>A0A2P8CIH1</accession>
<feature type="domain" description="PpiC" evidence="13">
    <location>
        <begin position="345"/>
        <end position="443"/>
    </location>
</feature>
<comment type="caution">
    <text evidence="15">The sequence shown here is derived from an EMBL/GenBank/DDBJ whole genome shotgun (WGS) entry which is preliminary data.</text>
</comment>
<feature type="transmembrane region" description="Helical" evidence="12">
    <location>
        <begin position="12"/>
        <end position="32"/>
    </location>
</feature>
<protein>
    <recommendedName>
        <fullName evidence="9">Periplasmic chaperone PpiD</fullName>
    </recommendedName>
    <alternativeName>
        <fullName evidence="10">Periplasmic folding chaperone</fullName>
    </alternativeName>
</protein>
<keyword evidence="6 12" id="KW-0472">Membrane</keyword>
<dbReference type="EMBL" id="PYGC01000002">
    <property type="protein sequence ID" value="PSK84778.1"/>
    <property type="molecule type" value="Genomic_DNA"/>
</dbReference>
<evidence type="ECO:0000256" key="2">
    <source>
        <dbReference type="ARBA" id="ARBA00022475"/>
    </source>
</evidence>
<evidence type="ECO:0000313" key="15">
    <source>
        <dbReference type="EMBL" id="PSK84778.1"/>
    </source>
</evidence>
<keyword evidence="4 12" id="KW-0812">Transmembrane</keyword>
<gene>
    <name evidence="15" type="ORF">CLV93_102569</name>
    <name evidence="14" type="ORF">JCM18694_11890</name>
</gene>
<dbReference type="OrthoDB" id="9812372at2"/>
<keyword evidence="17" id="KW-1185">Reference proteome</keyword>
<dbReference type="Proteomes" id="UP000240621">
    <property type="component" value="Unassembled WGS sequence"/>
</dbReference>
<evidence type="ECO:0000256" key="9">
    <source>
        <dbReference type="ARBA" id="ARBA00040743"/>
    </source>
</evidence>
<organism evidence="15 16">
    <name type="scientific">Prolixibacter denitrificans</name>
    <dbReference type="NCBI Taxonomy" id="1541063"/>
    <lineage>
        <taxon>Bacteria</taxon>
        <taxon>Pseudomonadati</taxon>
        <taxon>Bacteroidota</taxon>
        <taxon>Bacteroidia</taxon>
        <taxon>Marinilabiliales</taxon>
        <taxon>Prolixibacteraceae</taxon>
        <taxon>Prolixibacter</taxon>
    </lineage>
</organism>
<dbReference type="PANTHER" id="PTHR47529">
    <property type="entry name" value="PEPTIDYL-PROLYL CIS-TRANS ISOMERASE D"/>
    <property type="match status" value="1"/>
</dbReference>
<keyword evidence="11" id="KW-0697">Rotamase</keyword>
<dbReference type="Pfam" id="PF13623">
    <property type="entry name" value="SurA_N_2"/>
    <property type="match status" value="1"/>
</dbReference>
<evidence type="ECO:0000313" key="17">
    <source>
        <dbReference type="Proteomes" id="UP000396862"/>
    </source>
</evidence>
<reference evidence="15 16" key="1">
    <citation type="submission" date="2018-03" db="EMBL/GenBank/DDBJ databases">
        <title>Genomic Encyclopedia of Archaeal and Bacterial Type Strains, Phase II (KMG-II): from individual species to whole genera.</title>
        <authorList>
            <person name="Goeker M."/>
        </authorList>
    </citation>
    <scope>NUCLEOTIDE SEQUENCE [LARGE SCALE GENOMIC DNA]</scope>
    <source>
        <strain evidence="15 16">DSM 27267</strain>
    </source>
</reference>
<evidence type="ECO:0000256" key="7">
    <source>
        <dbReference type="ARBA" id="ARBA00023186"/>
    </source>
</evidence>
<evidence type="ECO:0000256" key="3">
    <source>
        <dbReference type="ARBA" id="ARBA00022519"/>
    </source>
</evidence>
<dbReference type="Pfam" id="PF13616">
    <property type="entry name" value="Rotamase_3"/>
    <property type="match status" value="1"/>
</dbReference>